<proteinExistence type="predicted"/>
<accession>A0AAV4REQ7</accession>
<dbReference type="EMBL" id="BPLQ01005929">
    <property type="protein sequence ID" value="GIY18567.1"/>
    <property type="molecule type" value="Genomic_DNA"/>
</dbReference>
<gene>
    <name evidence="1" type="ORF">CDAR_11221</name>
</gene>
<reference evidence="1 2" key="1">
    <citation type="submission" date="2021-06" db="EMBL/GenBank/DDBJ databases">
        <title>Caerostris darwini draft genome.</title>
        <authorList>
            <person name="Kono N."/>
            <person name="Arakawa K."/>
        </authorList>
    </citation>
    <scope>NUCLEOTIDE SEQUENCE [LARGE SCALE GENOMIC DNA]</scope>
</reference>
<evidence type="ECO:0000313" key="1">
    <source>
        <dbReference type="EMBL" id="GIY18567.1"/>
    </source>
</evidence>
<dbReference type="AlphaFoldDB" id="A0AAV4REQ7"/>
<name>A0AAV4REQ7_9ARAC</name>
<organism evidence="1 2">
    <name type="scientific">Caerostris darwini</name>
    <dbReference type="NCBI Taxonomy" id="1538125"/>
    <lineage>
        <taxon>Eukaryota</taxon>
        <taxon>Metazoa</taxon>
        <taxon>Ecdysozoa</taxon>
        <taxon>Arthropoda</taxon>
        <taxon>Chelicerata</taxon>
        <taxon>Arachnida</taxon>
        <taxon>Araneae</taxon>
        <taxon>Araneomorphae</taxon>
        <taxon>Entelegynae</taxon>
        <taxon>Araneoidea</taxon>
        <taxon>Araneidae</taxon>
        <taxon>Caerostris</taxon>
    </lineage>
</organism>
<sequence>MCALCKRFEEGIERGTVASRHKSVHLNGTCNSDFSDHDYRYFLEGAGCIGCSGSSKNNFLAICETAIDAIPSHQKLQGTAGAVTEPLGRLNE</sequence>
<evidence type="ECO:0000313" key="2">
    <source>
        <dbReference type="Proteomes" id="UP001054837"/>
    </source>
</evidence>
<comment type="caution">
    <text evidence="1">The sequence shown here is derived from an EMBL/GenBank/DDBJ whole genome shotgun (WGS) entry which is preliminary data.</text>
</comment>
<keyword evidence="2" id="KW-1185">Reference proteome</keyword>
<dbReference type="Proteomes" id="UP001054837">
    <property type="component" value="Unassembled WGS sequence"/>
</dbReference>
<protein>
    <submittedName>
        <fullName evidence="1">Uncharacterized protein</fullName>
    </submittedName>
</protein>